<keyword evidence="4" id="KW-1185">Reference proteome</keyword>
<dbReference type="Pfam" id="PF16032">
    <property type="entry name" value="DUF4788"/>
    <property type="match status" value="1"/>
</dbReference>
<dbReference type="GeneID" id="108621879"/>
<dbReference type="Proteomes" id="UP000694904">
    <property type="component" value="Chromosome 2"/>
</dbReference>
<protein>
    <submittedName>
        <fullName evidence="5">Uncharacterized protein LOC108621879</fullName>
    </submittedName>
</protein>
<sequence length="913" mass="103590">MSVSSSFVFDIVVTKLNVANMAINDGSKLKVLAKIYNKDICLTSSCINVNDFQAGTATEFKASAKKVRDALIRCGLPMLIYNEADCVGRAQIYFPERYIESIQRGMSDLIHTESVDIVNHNRVVGTLDIRCRLIIKCDDEPLDNNINMQDIMFLVSNSQHCPNNCEPCVEKWESSDFDKCLDLDLHRYQGVNTDEEKYSNIFINNNNVIDALKPLKKLVEDCKSIIESINLKSCCGESGFNSRHKNFPVIPEAHSSSDLTSEKLVDFCSPKPPDMIVINENNQQIKPIRFCPLCLNNMSWLPKFAACPKCGVKPIPVNSEPDEMKNLTADQILKDYLGKPQADRLDRSVDPNELAIEEDVTQQGQSRCRCSCENKLCAHCRIRKLCSDIFKSSEACIEQKPSDHCIKSEDSRPHLAKVFSDLRDLYNVKDTKDRSLLNHQCKEKKHNTNLDTVPKQEKNVYGDNKKLSSSNISHKDSRNQYAAKGRRTTQKACARQQALVPRRHGWDWPSTQEARRYGWKPGAILRPIKKLMDYFLYYLPAEKADNMRKEKWHAREEMKHLPPILQVCKKAGETYVTLRAMNGGKLEKSSIVFKIVKSDFAVTLNDIKKRLKAQGFRKCTCHKSLMMCVCRSNVEKKQLEVALQDECERRGLESCVNDLVLTDTSDSEADFDINVSPPSRAPQTPAMLKRRTVEHATQITNINRKIPPRYPIKQSKYWRAHDCVAGGRYTGTVFGAPGQTVFEDGFFGHMGGGPHGVNPWRNRFGARTVLKSRRSVRDSDNVLSQKNRIPFAGLKKRGNEATSQKPIPVKLTKNFMKKVPPSAPAPANKHINMLEYLKDHDVFTKVKSKSSSTAGRDAQAAAQRMRRSQLQAPLCPIEFAPRLGRGFDPCAAQCYQNYNQCYQQWCSPWTYYG</sequence>
<evidence type="ECO:0000313" key="4">
    <source>
        <dbReference type="Proteomes" id="UP000694904"/>
    </source>
</evidence>
<evidence type="ECO:0000313" key="5">
    <source>
        <dbReference type="RefSeq" id="XP_017874951.1"/>
    </source>
</evidence>
<reference evidence="4" key="1">
    <citation type="journal article" date="1997" name="Nucleic Acids Res.">
        <title>tRNAscan-SE: a program for improved detection of transfer RNA genes in genomic sequence.</title>
        <authorList>
            <person name="Lowe T.M."/>
            <person name="Eddy S.R."/>
        </authorList>
    </citation>
    <scope>NUCLEOTIDE SEQUENCE [LARGE SCALE GENOMIC DNA]</scope>
</reference>
<organism evidence="4 5">
    <name type="scientific">Drosophila arizonae</name>
    <name type="common">Fruit fly</name>
    <dbReference type="NCBI Taxonomy" id="7263"/>
    <lineage>
        <taxon>Eukaryota</taxon>
        <taxon>Metazoa</taxon>
        <taxon>Ecdysozoa</taxon>
        <taxon>Arthropoda</taxon>
        <taxon>Hexapoda</taxon>
        <taxon>Insecta</taxon>
        <taxon>Pterygota</taxon>
        <taxon>Neoptera</taxon>
        <taxon>Endopterygota</taxon>
        <taxon>Diptera</taxon>
        <taxon>Brachycera</taxon>
        <taxon>Muscomorpha</taxon>
        <taxon>Ephydroidea</taxon>
        <taxon>Drosophilidae</taxon>
        <taxon>Drosophila</taxon>
    </lineage>
</organism>
<dbReference type="PANTHER" id="PTHR39079:SF1">
    <property type="entry name" value="GH11706P-RELATED"/>
    <property type="match status" value="1"/>
</dbReference>
<reference evidence="5" key="3">
    <citation type="submission" date="2025-08" db="UniProtKB">
        <authorList>
            <consortium name="RefSeq"/>
        </authorList>
    </citation>
    <scope>IDENTIFICATION</scope>
    <source>
        <tissue evidence="5">Whole organism</tissue>
    </source>
</reference>
<accession>A0ABM1Q665</accession>
<reference evidence="4" key="2">
    <citation type="journal article" date="2016" name="G3 (Bethesda)">
        <title>Genome Evolution in Three Species of Cactophilic Drosophila.</title>
        <authorList>
            <person name="Sanchez-Flores A."/>
            <person name="Penazola F."/>
            <person name="Carpinteyro-Ponce J."/>
            <person name="Nazario-Yepiz N."/>
            <person name="Abreu-Goodger C."/>
            <person name="Machado C.A."/>
            <person name="Markow T.A."/>
        </authorList>
    </citation>
    <scope>NUCLEOTIDE SEQUENCE [LARGE SCALE GENOMIC DNA]</scope>
</reference>
<dbReference type="RefSeq" id="XP_017874951.1">
    <property type="nucleotide sequence ID" value="XM_018019462.1"/>
</dbReference>
<evidence type="ECO:0000259" key="2">
    <source>
        <dbReference type="Pfam" id="PF16003"/>
    </source>
</evidence>
<gene>
    <name evidence="5" type="primary">LOC108621879</name>
</gene>
<dbReference type="InterPro" id="IPR031992">
    <property type="entry name" value="DUF4788"/>
</dbReference>
<dbReference type="PANTHER" id="PTHR39079">
    <property type="entry name" value="FI08034P-RELATED"/>
    <property type="match status" value="1"/>
</dbReference>
<dbReference type="InterPro" id="IPR031949">
    <property type="entry name" value="DUF4776"/>
</dbReference>
<feature type="domain" description="DUF4776" evidence="2">
    <location>
        <begin position="284"/>
        <end position="725"/>
    </location>
</feature>
<feature type="domain" description="DUF4788" evidence="3">
    <location>
        <begin position="12"/>
        <end position="229"/>
    </location>
</feature>
<evidence type="ECO:0000259" key="3">
    <source>
        <dbReference type="Pfam" id="PF16032"/>
    </source>
</evidence>
<name>A0ABM1Q665_DROAR</name>
<feature type="region of interest" description="Disordered" evidence="1">
    <location>
        <begin position="461"/>
        <end position="489"/>
    </location>
</feature>
<proteinExistence type="predicted"/>
<dbReference type="Pfam" id="PF16003">
    <property type="entry name" value="DUF4776"/>
    <property type="match status" value="1"/>
</dbReference>
<evidence type="ECO:0000256" key="1">
    <source>
        <dbReference type="SAM" id="MobiDB-lite"/>
    </source>
</evidence>